<gene>
    <name evidence="4" type="primary">atf1</name>
    <name evidence="4" type="ordered locus">MSMEI_0383</name>
</gene>
<feature type="transmembrane region" description="Helical" evidence="2">
    <location>
        <begin position="238"/>
        <end position="255"/>
    </location>
</feature>
<feature type="transmembrane region" description="Helical" evidence="2">
    <location>
        <begin position="113"/>
        <end position="138"/>
    </location>
</feature>
<keyword evidence="2" id="KW-0812">Transmembrane</keyword>
<dbReference type="GO" id="GO:0016020">
    <property type="term" value="C:membrane"/>
    <property type="evidence" value="ECO:0007669"/>
    <property type="project" value="TreeGrafter"/>
</dbReference>
<evidence type="ECO:0000256" key="1">
    <source>
        <dbReference type="SAM" id="MobiDB-lite"/>
    </source>
</evidence>
<accession>I7G346</accession>
<dbReference type="GO" id="GO:0000271">
    <property type="term" value="P:polysaccharide biosynthetic process"/>
    <property type="evidence" value="ECO:0007669"/>
    <property type="project" value="TreeGrafter"/>
</dbReference>
<dbReference type="InterPro" id="IPR050879">
    <property type="entry name" value="Acyltransferase_3"/>
</dbReference>
<evidence type="ECO:0000313" key="4">
    <source>
        <dbReference type="EMBL" id="AFP36864.1"/>
    </source>
</evidence>
<feature type="transmembrane region" description="Helical" evidence="2">
    <location>
        <begin position="341"/>
        <end position="362"/>
    </location>
</feature>
<feature type="transmembrane region" description="Helical" evidence="2">
    <location>
        <begin position="186"/>
        <end position="205"/>
    </location>
</feature>
<proteinExistence type="predicted"/>
<dbReference type="InterPro" id="IPR002656">
    <property type="entry name" value="Acyl_transf_3_dom"/>
</dbReference>
<evidence type="ECO:0000259" key="3">
    <source>
        <dbReference type="Pfam" id="PF01757"/>
    </source>
</evidence>
<feature type="region of interest" description="Disordered" evidence="1">
    <location>
        <begin position="1"/>
        <end position="22"/>
    </location>
</feature>
<feature type="transmembrane region" description="Helical" evidence="2">
    <location>
        <begin position="83"/>
        <end position="101"/>
    </location>
</feature>
<keyword evidence="2" id="KW-0472">Membrane</keyword>
<reference evidence="4 5" key="2">
    <citation type="journal article" date="2009" name="Genome Res.">
        <title>Ortho-proteogenomics: multiple proteomes investigation through orthology and a new MS-based protocol.</title>
        <authorList>
            <person name="Gallien S."/>
            <person name="Perrodou E."/>
            <person name="Carapito C."/>
            <person name="Deshayes C."/>
            <person name="Reyrat J.M."/>
            <person name="Van Dorsselaer A."/>
            <person name="Poch O."/>
            <person name="Schaeffer C."/>
            <person name="Lecompte O."/>
        </authorList>
    </citation>
    <scope>NUCLEOTIDE SEQUENCE [LARGE SCALE GENOMIC DNA]</scope>
    <source>
        <strain evidence="5">ATCC 700084 / mc(2)155</strain>
    </source>
</reference>
<dbReference type="PANTHER" id="PTHR23028:SF53">
    <property type="entry name" value="ACYL_TRANSF_3 DOMAIN-CONTAINING PROTEIN"/>
    <property type="match status" value="1"/>
</dbReference>
<feature type="transmembrane region" description="Helical" evidence="2">
    <location>
        <begin position="212"/>
        <end position="232"/>
    </location>
</feature>
<dbReference type="Pfam" id="PF01757">
    <property type="entry name" value="Acyl_transf_3"/>
    <property type="match status" value="1"/>
</dbReference>
<dbReference type="EMBL" id="CP001663">
    <property type="protein sequence ID" value="AFP36864.1"/>
    <property type="molecule type" value="Genomic_DNA"/>
</dbReference>
<feature type="transmembrane region" description="Helical" evidence="2">
    <location>
        <begin position="45"/>
        <end position="63"/>
    </location>
</feature>
<keyword evidence="2" id="KW-1133">Transmembrane helix</keyword>
<sequence length="394" mass="43074">MGDPDVPDNSDAAGTTPDASARASLRRRATGVATLGKVFDPRNNALNALRLLLAVGVILWHSWPLSGHGVTYKPLEQLLEQVWVDGFFAISGFLITSSWLRNPRLRDYATARVLRIFPGLWVCLLIIAFVMAPIGVLLQGGSVSGLMSSYAPIEYVLNNAVLNVYYAGINGTPQGIPWPGVWNGSLWTLVFEMICYIAVAVLGIVGLLKRRWVIPAIFVLTLCATAYFSYPVFAMQTIPQMVARFAVMFAAGALIHQYRDVIPARWSLVGIAVVLVLASGFLSNYRVIGALPLAYAVIVAGALLRNRRLNLRNDLSYGVYIYAFPVQQLLAILGFANSQPFLFFVIATAATVPLAALSWFLVEKRAIALKSRLKRRRTDTVADTTQKVSDRGAG</sequence>
<dbReference type="Proteomes" id="UP000006158">
    <property type="component" value="Chromosome"/>
</dbReference>
<dbReference type="GO" id="GO:0016747">
    <property type="term" value="F:acyltransferase activity, transferring groups other than amino-acyl groups"/>
    <property type="evidence" value="ECO:0007669"/>
    <property type="project" value="InterPro"/>
</dbReference>
<feature type="transmembrane region" description="Helical" evidence="2">
    <location>
        <begin position="262"/>
        <end position="281"/>
    </location>
</feature>
<feature type="transmembrane region" description="Helical" evidence="2">
    <location>
        <begin position="287"/>
        <end position="305"/>
    </location>
</feature>
<evidence type="ECO:0000256" key="2">
    <source>
        <dbReference type="SAM" id="Phobius"/>
    </source>
</evidence>
<protein>
    <submittedName>
        <fullName evidence="4">Atf1</fullName>
    </submittedName>
</protein>
<name>I7G346_MYCS2</name>
<evidence type="ECO:0000313" key="5">
    <source>
        <dbReference type="Proteomes" id="UP000006158"/>
    </source>
</evidence>
<feature type="transmembrane region" description="Helical" evidence="2">
    <location>
        <begin position="317"/>
        <end position="335"/>
    </location>
</feature>
<dbReference type="PANTHER" id="PTHR23028">
    <property type="entry name" value="ACETYLTRANSFERASE"/>
    <property type="match status" value="1"/>
</dbReference>
<organism evidence="4 5">
    <name type="scientific">Mycolicibacterium smegmatis (strain ATCC 700084 / mc(2)155)</name>
    <name type="common">Mycobacterium smegmatis</name>
    <dbReference type="NCBI Taxonomy" id="246196"/>
    <lineage>
        <taxon>Bacteria</taxon>
        <taxon>Bacillati</taxon>
        <taxon>Actinomycetota</taxon>
        <taxon>Actinomycetes</taxon>
        <taxon>Mycobacteriales</taxon>
        <taxon>Mycobacteriaceae</taxon>
        <taxon>Mycolicibacterium</taxon>
    </lineage>
</organism>
<dbReference type="AlphaFoldDB" id="I7G346"/>
<dbReference type="KEGG" id="msg:MSMEI_0383"/>
<feature type="domain" description="Acyltransferase 3" evidence="3">
    <location>
        <begin position="43"/>
        <end position="357"/>
    </location>
</feature>
<reference evidence="4 5" key="1">
    <citation type="journal article" date="2007" name="Genome Biol.">
        <title>Interrupted coding sequences in Mycobacterium smegmatis: authentic mutations or sequencing errors?</title>
        <authorList>
            <person name="Deshayes C."/>
            <person name="Perrodou E."/>
            <person name="Gallien S."/>
            <person name="Euphrasie D."/>
            <person name="Schaeffer C."/>
            <person name="Van-Dorsselaer A."/>
            <person name="Poch O."/>
            <person name="Lecompte O."/>
            <person name="Reyrat J.M."/>
        </authorList>
    </citation>
    <scope>NUCLEOTIDE SEQUENCE [LARGE SCALE GENOMIC DNA]</scope>
    <source>
        <strain evidence="5">ATCC 700084 / mc(2)155</strain>
    </source>
</reference>